<dbReference type="AlphaFoldDB" id="A0A0E9QZU8"/>
<name>A0A0E9QZU8_ANGAN</name>
<dbReference type="EMBL" id="GBXM01064206">
    <property type="protein sequence ID" value="JAH44371.1"/>
    <property type="molecule type" value="Transcribed_RNA"/>
</dbReference>
<organism evidence="1">
    <name type="scientific">Anguilla anguilla</name>
    <name type="common">European freshwater eel</name>
    <name type="synonym">Muraena anguilla</name>
    <dbReference type="NCBI Taxonomy" id="7936"/>
    <lineage>
        <taxon>Eukaryota</taxon>
        <taxon>Metazoa</taxon>
        <taxon>Chordata</taxon>
        <taxon>Craniata</taxon>
        <taxon>Vertebrata</taxon>
        <taxon>Euteleostomi</taxon>
        <taxon>Actinopterygii</taxon>
        <taxon>Neopterygii</taxon>
        <taxon>Teleostei</taxon>
        <taxon>Anguilliformes</taxon>
        <taxon>Anguillidae</taxon>
        <taxon>Anguilla</taxon>
    </lineage>
</organism>
<accession>A0A0E9QZU8</accession>
<reference evidence="1" key="2">
    <citation type="journal article" date="2015" name="Fish Shellfish Immunol.">
        <title>Early steps in the European eel (Anguilla anguilla)-Vibrio vulnificus interaction in the gills: Role of the RtxA13 toxin.</title>
        <authorList>
            <person name="Callol A."/>
            <person name="Pajuelo D."/>
            <person name="Ebbesson L."/>
            <person name="Teles M."/>
            <person name="MacKenzie S."/>
            <person name="Amaro C."/>
        </authorList>
    </citation>
    <scope>NUCLEOTIDE SEQUENCE</scope>
</reference>
<evidence type="ECO:0000313" key="1">
    <source>
        <dbReference type="EMBL" id="JAH22027.1"/>
    </source>
</evidence>
<reference evidence="1" key="1">
    <citation type="submission" date="2014-11" db="EMBL/GenBank/DDBJ databases">
        <authorList>
            <person name="Amaro Gonzalez C."/>
        </authorList>
    </citation>
    <scope>NUCLEOTIDE SEQUENCE</scope>
</reference>
<dbReference type="EMBL" id="GBXM01086550">
    <property type="protein sequence ID" value="JAH22027.1"/>
    <property type="molecule type" value="Transcribed_RNA"/>
</dbReference>
<sequence length="22" mass="2439">MFDHVNLEKCSCGVIFLGISLL</sequence>
<proteinExistence type="predicted"/>
<protein>
    <submittedName>
        <fullName evidence="1">Uncharacterized protein</fullName>
    </submittedName>
</protein>